<protein>
    <submittedName>
        <fullName evidence="1">Genomic scaffold, ProqFM164S03</fullName>
    </submittedName>
</protein>
<evidence type="ECO:0000313" key="1">
    <source>
        <dbReference type="EMBL" id="CDM33824.1"/>
    </source>
</evidence>
<proteinExistence type="predicted"/>
<gene>
    <name evidence="1" type="ORF">PROQFM164_S03g000548</name>
</gene>
<reference evidence="1" key="1">
    <citation type="journal article" date="2014" name="Nat. Commun.">
        <title>Multiple recent horizontal transfers of a large genomic region in cheese making fungi.</title>
        <authorList>
            <person name="Cheeseman K."/>
            <person name="Ropars J."/>
            <person name="Renault P."/>
            <person name="Dupont J."/>
            <person name="Gouzy J."/>
            <person name="Branca A."/>
            <person name="Abraham A.L."/>
            <person name="Ceppi M."/>
            <person name="Conseiller E."/>
            <person name="Debuchy R."/>
            <person name="Malagnac F."/>
            <person name="Goarin A."/>
            <person name="Silar P."/>
            <person name="Lacoste S."/>
            <person name="Sallet E."/>
            <person name="Bensimon A."/>
            <person name="Giraud T."/>
            <person name="Brygoo Y."/>
        </authorList>
    </citation>
    <scope>NUCLEOTIDE SEQUENCE [LARGE SCALE GENOMIC DNA]</scope>
    <source>
        <strain evidence="1">FM164</strain>
    </source>
</reference>
<name>W6QI18_PENRF</name>
<dbReference type="AlphaFoldDB" id="W6QI18"/>
<organism evidence="1 2">
    <name type="scientific">Penicillium roqueforti (strain FM164)</name>
    <dbReference type="NCBI Taxonomy" id="1365484"/>
    <lineage>
        <taxon>Eukaryota</taxon>
        <taxon>Fungi</taxon>
        <taxon>Dikarya</taxon>
        <taxon>Ascomycota</taxon>
        <taxon>Pezizomycotina</taxon>
        <taxon>Eurotiomycetes</taxon>
        <taxon>Eurotiomycetidae</taxon>
        <taxon>Eurotiales</taxon>
        <taxon>Aspergillaceae</taxon>
        <taxon>Penicillium</taxon>
    </lineage>
</organism>
<evidence type="ECO:0000313" key="2">
    <source>
        <dbReference type="Proteomes" id="UP000030686"/>
    </source>
</evidence>
<dbReference type="Proteomes" id="UP000030686">
    <property type="component" value="Unassembled WGS sequence"/>
</dbReference>
<keyword evidence="2" id="KW-1185">Reference proteome</keyword>
<accession>W6QI18</accession>
<dbReference type="EMBL" id="HG792017">
    <property type="protein sequence ID" value="CDM33824.1"/>
    <property type="molecule type" value="Genomic_DNA"/>
</dbReference>
<sequence>MEYVLRSTNCGWSRQGETQAIFSRPTDHRSSCRMGKPFLLRYFERVWGSTPELNSQFSMLTMLTILLQKCSVHFCSASRQHAVCFALT</sequence>